<dbReference type="Proteomes" id="UP000784294">
    <property type="component" value="Unassembled WGS sequence"/>
</dbReference>
<feature type="compositionally biased region" description="Basic and acidic residues" evidence="1">
    <location>
        <begin position="33"/>
        <end position="45"/>
    </location>
</feature>
<evidence type="ECO:0000256" key="1">
    <source>
        <dbReference type="SAM" id="MobiDB-lite"/>
    </source>
</evidence>
<dbReference type="AlphaFoldDB" id="A0A3S5B955"/>
<protein>
    <submittedName>
        <fullName evidence="2">Uncharacterized protein</fullName>
    </submittedName>
</protein>
<keyword evidence="3" id="KW-1185">Reference proteome</keyword>
<name>A0A3S5B955_9PLAT</name>
<proteinExistence type="predicted"/>
<organism evidence="2 3">
    <name type="scientific">Protopolystoma xenopodis</name>
    <dbReference type="NCBI Taxonomy" id="117903"/>
    <lineage>
        <taxon>Eukaryota</taxon>
        <taxon>Metazoa</taxon>
        <taxon>Spiralia</taxon>
        <taxon>Lophotrochozoa</taxon>
        <taxon>Platyhelminthes</taxon>
        <taxon>Monogenea</taxon>
        <taxon>Polyopisthocotylea</taxon>
        <taxon>Polystomatidea</taxon>
        <taxon>Polystomatidae</taxon>
        <taxon>Protopolystoma</taxon>
    </lineage>
</organism>
<comment type="caution">
    <text evidence="2">The sequence shown here is derived from an EMBL/GenBank/DDBJ whole genome shotgun (WGS) entry which is preliminary data.</text>
</comment>
<accession>A0A3S5B955</accession>
<reference evidence="2" key="1">
    <citation type="submission" date="2018-11" db="EMBL/GenBank/DDBJ databases">
        <authorList>
            <consortium name="Pathogen Informatics"/>
        </authorList>
    </citation>
    <scope>NUCLEOTIDE SEQUENCE</scope>
</reference>
<feature type="region of interest" description="Disordered" evidence="1">
    <location>
        <begin position="1"/>
        <end position="45"/>
    </location>
</feature>
<evidence type="ECO:0000313" key="2">
    <source>
        <dbReference type="EMBL" id="VEL40017.1"/>
    </source>
</evidence>
<feature type="compositionally biased region" description="Basic and acidic residues" evidence="1">
    <location>
        <begin position="1"/>
        <end position="21"/>
    </location>
</feature>
<evidence type="ECO:0000313" key="3">
    <source>
        <dbReference type="Proteomes" id="UP000784294"/>
    </source>
</evidence>
<dbReference type="EMBL" id="CAAALY010263347">
    <property type="protein sequence ID" value="VEL40017.1"/>
    <property type="molecule type" value="Genomic_DNA"/>
</dbReference>
<gene>
    <name evidence="2" type="ORF">PXEA_LOCUS33457</name>
</gene>
<sequence length="86" mass="9504">MRNPDDARGLNDKQTLRKLEYTTRIGPRAQQSENHERGSIRGSLEDVKTTTTDVVVAERLKAPIRSLLAGQLQVTKSQGALPFGES</sequence>